<dbReference type="Pfam" id="PF00686">
    <property type="entry name" value="CBM_20"/>
    <property type="match status" value="1"/>
</dbReference>
<dbReference type="CDD" id="cd05467">
    <property type="entry name" value="CBM20"/>
    <property type="match status" value="1"/>
</dbReference>
<protein>
    <submittedName>
        <fullName evidence="4">Putative glucan 1,4-alpha-glucosidase</fullName>
        <ecNumber evidence="4">3.2.1.3</ecNumber>
    </submittedName>
    <submittedName>
        <fullName evidence="3">Starch-binding domain protein</fullName>
    </submittedName>
</protein>
<name>G7JN22_MEDTR</name>
<dbReference type="InterPro" id="IPR013784">
    <property type="entry name" value="Carb-bd-like_fold"/>
</dbReference>
<reference evidence="5" key="3">
    <citation type="submission" date="2015-04" db="UniProtKB">
        <authorList>
            <consortium name="EnsemblPlants"/>
        </authorList>
    </citation>
    <scope>IDENTIFICATION</scope>
    <source>
        <strain evidence="5">cv. Jemalong A17</strain>
    </source>
</reference>
<dbReference type="Proteomes" id="UP000002051">
    <property type="component" value="Chromosome 4"/>
</dbReference>
<evidence type="ECO:0000313" key="5">
    <source>
        <dbReference type="EnsemblPlants" id="AES86848"/>
    </source>
</evidence>
<proteinExistence type="predicted"/>
<dbReference type="InterPro" id="IPR013783">
    <property type="entry name" value="Ig-like_fold"/>
</dbReference>
<dbReference type="GO" id="GO:0004339">
    <property type="term" value="F:glucan 1,4-alpha-glucosidase activity"/>
    <property type="evidence" value="ECO:0007669"/>
    <property type="project" value="UniProtKB-EC"/>
</dbReference>
<dbReference type="EnsemblPlants" id="AES86848">
    <property type="protein sequence ID" value="AES86848"/>
    <property type="gene ID" value="MTR_4g015550"/>
</dbReference>
<evidence type="ECO:0000313" key="6">
    <source>
        <dbReference type="Proteomes" id="UP000002051"/>
    </source>
</evidence>
<evidence type="ECO:0000259" key="2">
    <source>
        <dbReference type="PROSITE" id="PS51166"/>
    </source>
</evidence>
<dbReference type="EMBL" id="PSQE01000004">
    <property type="protein sequence ID" value="RHN58790.1"/>
    <property type="molecule type" value="Genomic_DNA"/>
</dbReference>
<feature type="compositionally biased region" description="Polar residues" evidence="1">
    <location>
        <begin position="365"/>
        <end position="402"/>
    </location>
</feature>
<organism evidence="3 6">
    <name type="scientific">Medicago truncatula</name>
    <name type="common">Barrel medic</name>
    <name type="synonym">Medicago tribuloides</name>
    <dbReference type="NCBI Taxonomy" id="3880"/>
    <lineage>
        <taxon>Eukaryota</taxon>
        <taxon>Viridiplantae</taxon>
        <taxon>Streptophyta</taxon>
        <taxon>Embryophyta</taxon>
        <taxon>Tracheophyta</taxon>
        <taxon>Spermatophyta</taxon>
        <taxon>Magnoliopsida</taxon>
        <taxon>eudicotyledons</taxon>
        <taxon>Gunneridae</taxon>
        <taxon>Pentapetalae</taxon>
        <taxon>rosids</taxon>
        <taxon>fabids</taxon>
        <taxon>Fabales</taxon>
        <taxon>Fabaceae</taxon>
        <taxon>Papilionoideae</taxon>
        <taxon>50 kb inversion clade</taxon>
        <taxon>NPAAA clade</taxon>
        <taxon>Hologalegina</taxon>
        <taxon>IRL clade</taxon>
        <taxon>Trifolieae</taxon>
        <taxon>Medicago</taxon>
    </lineage>
</organism>
<dbReference type="CAZy" id="CBM20">
    <property type="family name" value="Carbohydrate-Binding Module Family 20"/>
</dbReference>
<gene>
    <name evidence="5" type="primary">11422472</name>
    <name evidence="3" type="ordered locus">MTR_4g015550</name>
    <name evidence="4" type="ORF">MtrunA17_Chr4g0006171</name>
</gene>
<dbReference type="SUPFAM" id="SSF49452">
    <property type="entry name" value="Starch-binding domain-like"/>
    <property type="match status" value="1"/>
</dbReference>
<evidence type="ECO:0000256" key="1">
    <source>
        <dbReference type="SAM" id="MobiDB-lite"/>
    </source>
</evidence>
<dbReference type="OMA" id="NEHEEQF"/>
<dbReference type="Proteomes" id="UP000265566">
    <property type="component" value="Chromosome 4"/>
</dbReference>
<reference evidence="3 6" key="2">
    <citation type="journal article" date="2014" name="BMC Genomics">
        <title>An improved genome release (version Mt4.0) for the model legume Medicago truncatula.</title>
        <authorList>
            <person name="Tang H."/>
            <person name="Krishnakumar V."/>
            <person name="Bidwell S."/>
            <person name="Rosen B."/>
            <person name="Chan A."/>
            <person name="Zhou S."/>
            <person name="Gentzbittel L."/>
            <person name="Childs K.L."/>
            <person name="Yandell M."/>
            <person name="Gundlach H."/>
            <person name="Mayer K.F."/>
            <person name="Schwartz D.C."/>
            <person name="Town C.D."/>
        </authorList>
    </citation>
    <scope>GENOME REANNOTATION</scope>
    <source>
        <strain evidence="5 6">cv. Jemalong A17</strain>
    </source>
</reference>
<dbReference type="InterPro" id="IPR002044">
    <property type="entry name" value="CBM20"/>
</dbReference>
<dbReference type="eggNOG" id="ENOG502QU99">
    <property type="taxonomic scope" value="Eukaryota"/>
</dbReference>
<keyword evidence="6" id="KW-1185">Reference proteome</keyword>
<keyword evidence="4" id="KW-0326">Glycosidase</keyword>
<dbReference type="Gramene" id="rna20736">
    <property type="protein sequence ID" value="RHN58790.1"/>
    <property type="gene ID" value="gene20736"/>
</dbReference>
<dbReference type="GO" id="GO:2001070">
    <property type="term" value="F:starch binding"/>
    <property type="evidence" value="ECO:0007669"/>
    <property type="project" value="InterPro"/>
</dbReference>
<dbReference type="SMART" id="SM01065">
    <property type="entry name" value="CBM_2"/>
    <property type="match status" value="1"/>
</dbReference>
<dbReference type="AlphaFoldDB" id="G7JN22"/>
<feature type="region of interest" description="Disordered" evidence="1">
    <location>
        <begin position="347"/>
        <end position="402"/>
    </location>
</feature>
<accession>G7JN22</accession>
<dbReference type="KEGG" id="mtr:11422472"/>
<dbReference type="STRING" id="3880.G7JN22"/>
<evidence type="ECO:0000313" key="3">
    <source>
        <dbReference type="EMBL" id="AES86848.1"/>
    </source>
</evidence>
<reference evidence="4" key="4">
    <citation type="journal article" date="2018" name="Nat. Plants">
        <title>Whole-genome landscape of Medicago truncatula symbiotic genes.</title>
        <authorList>
            <person name="Pecrix Y."/>
            <person name="Gamas P."/>
            <person name="Carrere S."/>
        </authorList>
    </citation>
    <scope>NUCLEOTIDE SEQUENCE</scope>
    <source>
        <tissue evidence="4">Leaves</tissue>
    </source>
</reference>
<dbReference type="PANTHER" id="PTHR15048">
    <property type="entry name" value="STARCH-BINDING DOMAIN-CONTAINING PROTEIN 1"/>
    <property type="match status" value="1"/>
</dbReference>
<dbReference type="PaxDb" id="3880-AES86848"/>
<reference evidence="3 6" key="1">
    <citation type="journal article" date="2011" name="Nature">
        <title>The Medicago genome provides insight into the evolution of rhizobial symbioses.</title>
        <authorList>
            <person name="Young N.D."/>
            <person name="Debelle F."/>
            <person name="Oldroyd G.E."/>
            <person name="Geurts R."/>
            <person name="Cannon S.B."/>
            <person name="Udvardi M.K."/>
            <person name="Benedito V.A."/>
            <person name="Mayer K.F."/>
            <person name="Gouzy J."/>
            <person name="Schoof H."/>
            <person name="Van de Peer Y."/>
            <person name="Proost S."/>
            <person name="Cook D.R."/>
            <person name="Meyers B.C."/>
            <person name="Spannagl M."/>
            <person name="Cheung F."/>
            <person name="De Mita S."/>
            <person name="Krishnakumar V."/>
            <person name="Gundlach H."/>
            <person name="Zhou S."/>
            <person name="Mudge J."/>
            <person name="Bharti A.K."/>
            <person name="Murray J.D."/>
            <person name="Naoumkina M.A."/>
            <person name="Rosen B."/>
            <person name="Silverstein K.A."/>
            <person name="Tang H."/>
            <person name="Rombauts S."/>
            <person name="Zhao P.X."/>
            <person name="Zhou P."/>
            <person name="Barbe V."/>
            <person name="Bardou P."/>
            <person name="Bechner M."/>
            <person name="Bellec A."/>
            <person name="Berger A."/>
            <person name="Berges H."/>
            <person name="Bidwell S."/>
            <person name="Bisseling T."/>
            <person name="Choisne N."/>
            <person name="Couloux A."/>
            <person name="Denny R."/>
            <person name="Deshpande S."/>
            <person name="Dai X."/>
            <person name="Doyle J.J."/>
            <person name="Dudez A.M."/>
            <person name="Farmer A.D."/>
            <person name="Fouteau S."/>
            <person name="Franken C."/>
            <person name="Gibelin C."/>
            <person name="Gish J."/>
            <person name="Goldstein S."/>
            <person name="Gonzalez A.J."/>
            <person name="Green P.J."/>
            <person name="Hallab A."/>
            <person name="Hartog M."/>
            <person name="Hua A."/>
            <person name="Humphray S.J."/>
            <person name="Jeong D.H."/>
            <person name="Jing Y."/>
            <person name="Jocker A."/>
            <person name="Kenton S.M."/>
            <person name="Kim D.J."/>
            <person name="Klee K."/>
            <person name="Lai H."/>
            <person name="Lang C."/>
            <person name="Lin S."/>
            <person name="Macmil S.L."/>
            <person name="Magdelenat G."/>
            <person name="Matthews L."/>
            <person name="McCorrison J."/>
            <person name="Monaghan E.L."/>
            <person name="Mun J.H."/>
            <person name="Najar F.Z."/>
            <person name="Nicholson C."/>
            <person name="Noirot C."/>
            <person name="O'Bleness M."/>
            <person name="Paule C.R."/>
            <person name="Poulain J."/>
            <person name="Prion F."/>
            <person name="Qin B."/>
            <person name="Qu C."/>
            <person name="Retzel E.F."/>
            <person name="Riddle C."/>
            <person name="Sallet E."/>
            <person name="Samain S."/>
            <person name="Samson N."/>
            <person name="Sanders I."/>
            <person name="Saurat O."/>
            <person name="Scarpelli C."/>
            <person name="Schiex T."/>
            <person name="Segurens B."/>
            <person name="Severin A.J."/>
            <person name="Sherrier D.J."/>
            <person name="Shi R."/>
            <person name="Sims S."/>
            <person name="Singer S.R."/>
            <person name="Sinharoy S."/>
            <person name="Sterck L."/>
            <person name="Viollet A."/>
            <person name="Wang B.B."/>
            <person name="Wang K."/>
            <person name="Wang M."/>
            <person name="Wang X."/>
            <person name="Warfsmann J."/>
            <person name="Weissenbach J."/>
            <person name="White D.D."/>
            <person name="White J.D."/>
            <person name="Wiley G.B."/>
            <person name="Wincker P."/>
            <person name="Xing Y."/>
            <person name="Yang L."/>
            <person name="Yao Z."/>
            <person name="Ying F."/>
            <person name="Zhai J."/>
            <person name="Zhou L."/>
            <person name="Zuber A."/>
            <person name="Denarie J."/>
            <person name="Dixon R.A."/>
            <person name="May G.D."/>
            <person name="Schwartz D.C."/>
            <person name="Rogers J."/>
            <person name="Quetier F."/>
            <person name="Town C.D."/>
            <person name="Roe B.A."/>
        </authorList>
    </citation>
    <scope>NUCLEOTIDE SEQUENCE [LARGE SCALE GENOMIC DNA]</scope>
    <source>
        <strain evidence="3">A17</strain>
        <strain evidence="5 6">cv. Jemalong A17</strain>
    </source>
</reference>
<dbReference type="Gene3D" id="2.60.40.10">
    <property type="entry name" value="Immunoglobulins"/>
    <property type="match status" value="1"/>
</dbReference>
<dbReference type="PROSITE" id="PS51166">
    <property type="entry name" value="CBM20"/>
    <property type="match status" value="1"/>
</dbReference>
<keyword evidence="4" id="KW-0378">Hydrolase</keyword>
<dbReference type="OrthoDB" id="550577at2759"/>
<feature type="domain" description="CBM20" evidence="2">
    <location>
        <begin position="87"/>
        <end position="189"/>
    </location>
</feature>
<dbReference type="EC" id="3.2.1.3" evidence="4"/>
<dbReference type="EMBL" id="CM001220">
    <property type="protein sequence ID" value="AES86848.1"/>
    <property type="molecule type" value="Genomic_DNA"/>
</dbReference>
<dbReference type="PANTHER" id="PTHR15048:SF0">
    <property type="entry name" value="STARCH-BINDING DOMAIN-CONTAINING PROTEIN 1"/>
    <property type="match status" value="1"/>
</dbReference>
<sequence length="520" mass="58242">MKPFTSFSSKPIVHKLGSLSPSISFHVSDRPFSCFTLHSRNEQKSSIFCLLKLVQNKGVCPLHVVPSEHQEVDLEPVESQVQQSEQTNDSKFVRVEFQLLKDCDFGEQFLIVGDDPKLGLWNPLDALPLTWSDGHIWTVELDMPAGKSILYKFILKGKEGDIIWQPGLDRVIQTWETMNRIIVLEDWENAELQKIIEEDTLSQTNEEPPVLPEVSTSTDIVSGIEETQIDTLEKLIDEPVLQQIIDDHDSNSSSIENPMSMFAENIGSSEDLTESKSQTTYKANVVQKSEESADGFQNDDIKHELGYNGNPAALKNKKGTIVEGSLIDFEGGPVLVPGLIPLTEEAGPSEVVEEEKTAVEPSIESFETQDQNIPELSKEQVSNDETAQEISSTSNDETAQEISSTINDELNFHEEQFYLASTMEEGSNSEPIHGNALQNDIQWGFETLSKDQESDDDTPQEIITNTTINDELNSHEEQFHLASTMEEESNSEPTHGNALRNDIEWGRETVKKFLTKFGLL</sequence>
<evidence type="ECO:0000313" key="4">
    <source>
        <dbReference type="EMBL" id="RHN58790.1"/>
    </source>
</evidence>